<feature type="domain" description="HTH marR-type" evidence="4">
    <location>
        <begin position="1"/>
        <end position="142"/>
    </location>
</feature>
<proteinExistence type="predicted"/>
<accession>A0A4S4FPH0</accession>
<reference evidence="5 6" key="1">
    <citation type="submission" date="2019-04" db="EMBL/GenBank/DDBJ databases">
        <authorList>
            <person name="Jiang L."/>
        </authorList>
    </citation>
    <scope>NUCLEOTIDE SEQUENCE [LARGE SCALE GENOMIC DNA]</scope>
    <source>
        <strain evidence="5 6">YIM 131861</strain>
    </source>
</reference>
<dbReference type="PANTHER" id="PTHR33164:SF104">
    <property type="entry name" value="TRANSCRIPTIONAL REGULATORY PROTEIN"/>
    <property type="match status" value="1"/>
</dbReference>
<dbReference type="InterPro" id="IPR023187">
    <property type="entry name" value="Tscrpt_reg_MarR-type_CS"/>
</dbReference>
<dbReference type="AlphaFoldDB" id="A0A4S4FPH0"/>
<name>A0A4S4FPH0_9MICO</name>
<dbReference type="InterPro" id="IPR036390">
    <property type="entry name" value="WH_DNA-bd_sf"/>
</dbReference>
<keyword evidence="6" id="KW-1185">Reference proteome</keyword>
<dbReference type="SMART" id="SM00347">
    <property type="entry name" value="HTH_MARR"/>
    <property type="match status" value="1"/>
</dbReference>
<dbReference type="PRINTS" id="PR00598">
    <property type="entry name" value="HTHMARR"/>
</dbReference>
<dbReference type="PROSITE" id="PS01117">
    <property type="entry name" value="HTH_MARR_1"/>
    <property type="match status" value="1"/>
</dbReference>
<evidence type="ECO:0000259" key="4">
    <source>
        <dbReference type="PROSITE" id="PS50995"/>
    </source>
</evidence>
<dbReference type="InterPro" id="IPR039422">
    <property type="entry name" value="MarR/SlyA-like"/>
</dbReference>
<keyword evidence="1" id="KW-0805">Transcription regulation</keyword>
<evidence type="ECO:0000256" key="2">
    <source>
        <dbReference type="ARBA" id="ARBA00023125"/>
    </source>
</evidence>
<dbReference type="RefSeq" id="WP_136424750.1">
    <property type="nucleotide sequence ID" value="NZ_SSSN01000009.1"/>
</dbReference>
<dbReference type="InterPro" id="IPR000835">
    <property type="entry name" value="HTH_MarR-typ"/>
</dbReference>
<dbReference type="SUPFAM" id="SSF46785">
    <property type="entry name" value="Winged helix' DNA-binding domain"/>
    <property type="match status" value="1"/>
</dbReference>
<sequence length="144" mass="16258">MSDRALAVATWESLFRAQVAVMRTLATEFPTQEISFNEYDVMFNVSREPGRRLRLRELNKHVLLTQPSVSRLVDRLVALGFLEKIADPEDGRGAIVLLTDAGYTAYRRVAVQHAESIRRRVGSVLDSDEMTHLAQLCDKLQAAE</sequence>
<comment type="caution">
    <text evidence="5">The sequence shown here is derived from an EMBL/GenBank/DDBJ whole genome shotgun (WGS) entry which is preliminary data.</text>
</comment>
<keyword evidence="3" id="KW-0804">Transcription</keyword>
<protein>
    <submittedName>
        <fullName evidence="5">MarR family transcriptional regulator</fullName>
    </submittedName>
</protein>
<dbReference type="PANTHER" id="PTHR33164">
    <property type="entry name" value="TRANSCRIPTIONAL REGULATOR, MARR FAMILY"/>
    <property type="match status" value="1"/>
</dbReference>
<keyword evidence="2" id="KW-0238">DNA-binding</keyword>
<dbReference type="Gene3D" id="1.10.10.10">
    <property type="entry name" value="Winged helix-like DNA-binding domain superfamily/Winged helix DNA-binding domain"/>
    <property type="match status" value="1"/>
</dbReference>
<evidence type="ECO:0000313" key="6">
    <source>
        <dbReference type="Proteomes" id="UP000307380"/>
    </source>
</evidence>
<dbReference type="OrthoDB" id="3178168at2"/>
<dbReference type="Proteomes" id="UP000307380">
    <property type="component" value="Unassembled WGS sequence"/>
</dbReference>
<organism evidence="5 6">
    <name type="scientific">Orlajensenia flava</name>
    <dbReference type="NCBI Taxonomy" id="2565934"/>
    <lineage>
        <taxon>Bacteria</taxon>
        <taxon>Bacillati</taxon>
        <taxon>Actinomycetota</taxon>
        <taxon>Actinomycetes</taxon>
        <taxon>Micrococcales</taxon>
        <taxon>Microbacteriaceae</taxon>
        <taxon>Orlajensenia</taxon>
    </lineage>
</organism>
<dbReference type="EMBL" id="SSSN01000009">
    <property type="protein sequence ID" value="THG32449.1"/>
    <property type="molecule type" value="Genomic_DNA"/>
</dbReference>
<dbReference type="GO" id="GO:0003677">
    <property type="term" value="F:DNA binding"/>
    <property type="evidence" value="ECO:0007669"/>
    <property type="project" value="UniProtKB-KW"/>
</dbReference>
<dbReference type="PROSITE" id="PS50995">
    <property type="entry name" value="HTH_MARR_2"/>
    <property type="match status" value="1"/>
</dbReference>
<evidence type="ECO:0000313" key="5">
    <source>
        <dbReference type="EMBL" id="THG32449.1"/>
    </source>
</evidence>
<gene>
    <name evidence="5" type="ORF">E6C70_11795</name>
</gene>
<evidence type="ECO:0000256" key="1">
    <source>
        <dbReference type="ARBA" id="ARBA00023015"/>
    </source>
</evidence>
<dbReference type="InterPro" id="IPR036388">
    <property type="entry name" value="WH-like_DNA-bd_sf"/>
</dbReference>
<dbReference type="Pfam" id="PF12802">
    <property type="entry name" value="MarR_2"/>
    <property type="match status" value="1"/>
</dbReference>
<dbReference type="GO" id="GO:0003700">
    <property type="term" value="F:DNA-binding transcription factor activity"/>
    <property type="evidence" value="ECO:0007669"/>
    <property type="project" value="InterPro"/>
</dbReference>
<evidence type="ECO:0000256" key="3">
    <source>
        <dbReference type="ARBA" id="ARBA00023163"/>
    </source>
</evidence>
<dbReference type="GO" id="GO:0006950">
    <property type="term" value="P:response to stress"/>
    <property type="evidence" value="ECO:0007669"/>
    <property type="project" value="TreeGrafter"/>
</dbReference>